<dbReference type="InterPro" id="IPR011990">
    <property type="entry name" value="TPR-like_helical_dom_sf"/>
</dbReference>
<dbReference type="Pfam" id="PF20431">
    <property type="entry name" value="E_motif"/>
    <property type="match status" value="1"/>
</dbReference>
<keyword evidence="2" id="KW-0677">Repeat</keyword>
<evidence type="ECO:0000259" key="4">
    <source>
        <dbReference type="Pfam" id="PF14432"/>
    </source>
</evidence>
<feature type="repeat" description="PPR" evidence="3">
    <location>
        <begin position="209"/>
        <end position="243"/>
    </location>
</feature>
<organism evidence="5 6">
    <name type="scientific">Sesamum indicum</name>
    <name type="common">Oriental sesame</name>
    <name type="synonym">Sesamum orientale</name>
    <dbReference type="NCBI Taxonomy" id="4182"/>
    <lineage>
        <taxon>Eukaryota</taxon>
        <taxon>Viridiplantae</taxon>
        <taxon>Streptophyta</taxon>
        <taxon>Embryophyta</taxon>
        <taxon>Tracheophyta</taxon>
        <taxon>Spermatophyta</taxon>
        <taxon>Magnoliopsida</taxon>
        <taxon>eudicotyledons</taxon>
        <taxon>Gunneridae</taxon>
        <taxon>Pentapetalae</taxon>
        <taxon>asterids</taxon>
        <taxon>lamiids</taxon>
        <taxon>Lamiales</taxon>
        <taxon>Pedaliaceae</taxon>
        <taxon>Sesamum</taxon>
    </lineage>
</organism>
<dbReference type="KEGG" id="sind:105165102"/>
<protein>
    <submittedName>
        <fullName evidence="6">Pentatricopeptide repeat-containing protein At3g14330</fullName>
    </submittedName>
</protein>
<feature type="domain" description="DYW" evidence="4">
    <location>
        <begin position="557"/>
        <end position="649"/>
    </location>
</feature>
<dbReference type="Pfam" id="PF14432">
    <property type="entry name" value="DYW_deaminase"/>
    <property type="match status" value="1"/>
</dbReference>
<dbReference type="PANTHER" id="PTHR47926:SF347">
    <property type="entry name" value="PENTATRICOPEPTIDE REPEAT-CONTAINING PROTEIN"/>
    <property type="match status" value="1"/>
</dbReference>
<dbReference type="AlphaFoldDB" id="A0A6I9TMJ7"/>
<reference evidence="6" key="1">
    <citation type="submission" date="2025-08" db="UniProtKB">
        <authorList>
            <consortium name="RefSeq"/>
        </authorList>
    </citation>
    <scope>IDENTIFICATION</scope>
</reference>
<dbReference type="InterPro" id="IPR046960">
    <property type="entry name" value="PPR_At4g14850-like_plant"/>
</dbReference>
<evidence type="ECO:0000313" key="5">
    <source>
        <dbReference type="Proteomes" id="UP000504604"/>
    </source>
</evidence>
<dbReference type="Gene3D" id="1.25.40.10">
    <property type="entry name" value="Tetratricopeptide repeat domain"/>
    <property type="match status" value="4"/>
</dbReference>
<evidence type="ECO:0000313" key="6">
    <source>
        <dbReference type="RefSeq" id="XP_011082278.1"/>
    </source>
</evidence>
<dbReference type="NCBIfam" id="TIGR00756">
    <property type="entry name" value="PPR"/>
    <property type="match status" value="4"/>
</dbReference>
<dbReference type="FunCoup" id="A0A6I9TMJ7">
    <property type="interactions" value="211"/>
</dbReference>
<proteinExistence type="inferred from homology"/>
<dbReference type="OrthoDB" id="1882346at2759"/>
<dbReference type="Pfam" id="PF01535">
    <property type="entry name" value="PPR"/>
    <property type="match status" value="5"/>
</dbReference>
<dbReference type="FunFam" id="1.25.40.10:FF:000031">
    <property type="entry name" value="Pentatricopeptide repeat-containing protein mitochondrial"/>
    <property type="match status" value="1"/>
</dbReference>
<dbReference type="GO" id="GO:0009451">
    <property type="term" value="P:RNA modification"/>
    <property type="evidence" value="ECO:0007669"/>
    <property type="project" value="InterPro"/>
</dbReference>
<feature type="repeat" description="PPR" evidence="3">
    <location>
        <begin position="341"/>
        <end position="375"/>
    </location>
</feature>
<dbReference type="InterPro" id="IPR002885">
    <property type="entry name" value="PPR_rpt"/>
</dbReference>
<feature type="repeat" description="PPR" evidence="3">
    <location>
        <begin position="412"/>
        <end position="442"/>
    </location>
</feature>
<dbReference type="Proteomes" id="UP000504604">
    <property type="component" value="Linkage group LG6"/>
</dbReference>
<dbReference type="FunFam" id="1.25.40.10:FF:000366">
    <property type="entry name" value="Pentatricopeptide (PPR) repeat-containing protein"/>
    <property type="match status" value="1"/>
</dbReference>
<dbReference type="RefSeq" id="XP_011082278.1">
    <property type="nucleotide sequence ID" value="XM_011083976.2"/>
</dbReference>
<dbReference type="Pfam" id="PF13041">
    <property type="entry name" value="PPR_2"/>
    <property type="match status" value="1"/>
</dbReference>
<evidence type="ECO:0000256" key="1">
    <source>
        <dbReference type="ARBA" id="ARBA00006643"/>
    </source>
</evidence>
<comment type="similarity">
    <text evidence="1">Belongs to the PPR family. PCMP-H subfamily.</text>
</comment>
<keyword evidence="5" id="KW-1185">Reference proteome</keyword>
<evidence type="ECO:0000256" key="3">
    <source>
        <dbReference type="PROSITE-ProRule" id="PRU00708"/>
    </source>
</evidence>
<dbReference type="GO" id="GO:0008270">
    <property type="term" value="F:zinc ion binding"/>
    <property type="evidence" value="ECO:0007669"/>
    <property type="project" value="InterPro"/>
</dbReference>
<evidence type="ECO:0000256" key="2">
    <source>
        <dbReference type="ARBA" id="ARBA00022737"/>
    </source>
</evidence>
<dbReference type="InterPro" id="IPR046848">
    <property type="entry name" value="E_motif"/>
</dbReference>
<dbReference type="Pfam" id="PF12854">
    <property type="entry name" value="PPR_1"/>
    <property type="match status" value="1"/>
</dbReference>
<dbReference type="Gramene" id="SIN_1020537.t">
    <property type="protein sequence ID" value="SIN_1020537.t.cds1"/>
    <property type="gene ID" value="SIN_1020537"/>
</dbReference>
<dbReference type="InParanoid" id="A0A6I9TMJ7"/>
<sequence length="649" mass="73163">MAVSCLSLSITNLTVTPPTKSLKQLRTQKSLNSTLKSLSKSGKLDEALHLLLESHQSRTPFGQPNLESYTTLLHACISRKSLSHGRRLYLHLLQSEDDTDLLKNPTLSSKFITLFSVCGQLDEARRVFRYGVEEMDRVPESVYVAMAIGFSKNGNFRDALLIYWVMLSKGVEPGNFAFSVALRACSGIPDIRNGKAVHAQIIKAREEPDQVVYNALLRLYTESGSFDEVLKLFDDMPDRNVATWNALLAGFFKNNQVVEGLQTFRKMQREKVGYSWVSLTIILAVSARLTALYIGKEVHGQIVKSAECPDVLVLNSLLDMYAKCGLMDCCRKVFDGMPFKDLTSWNTLINGYAINGWMSEAMTAFEQMSEAGFRADEVTLISLLSGCSHAGMTNEGRILFDRMRTEFGIDPNLEHYACLVDMLGRAGRIEEALKVVKKMPMEPSGSIWGSLLNSCRLHGYVSLAEVIAKLLFKIEPSNPGNYVMLSNIYANAGMWDRVKLVRELMERRGIKKEAGCSWVQIRDRAHGFVAGGGFEFRNSDEYRKVWNELTKEMEKSGYTPDTGVVLHDINEEMKVEWVCGHSERLATIFALIHTGSGLPIRITKNLRVCTDCHAWMKHASKVSKRKIILRDTNRFHHFHEGKCSCNDYW</sequence>
<accession>A0A6I9TMJ7</accession>
<name>A0A6I9TMJ7_SESIN</name>
<dbReference type="GeneID" id="105165102"/>
<dbReference type="PROSITE" id="PS51375">
    <property type="entry name" value="PPR"/>
    <property type="match status" value="4"/>
</dbReference>
<dbReference type="GO" id="GO:0003723">
    <property type="term" value="F:RNA binding"/>
    <property type="evidence" value="ECO:0007669"/>
    <property type="project" value="InterPro"/>
</dbReference>
<feature type="repeat" description="PPR" evidence="3">
    <location>
        <begin position="139"/>
        <end position="173"/>
    </location>
</feature>
<dbReference type="InterPro" id="IPR032867">
    <property type="entry name" value="DYW_dom"/>
</dbReference>
<gene>
    <name evidence="6" type="primary">LOC105165102</name>
</gene>
<dbReference type="PANTHER" id="PTHR47926">
    <property type="entry name" value="PENTATRICOPEPTIDE REPEAT-CONTAINING PROTEIN"/>
    <property type="match status" value="1"/>
</dbReference>